<keyword evidence="6 8" id="KW-1133">Transmembrane helix</keyword>
<keyword evidence="10" id="KW-1185">Reference proteome</keyword>
<dbReference type="Proteomes" id="UP000308705">
    <property type="component" value="Unassembled WGS sequence"/>
</dbReference>
<keyword evidence="5 8" id="KW-0812">Transmembrane</keyword>
<keyword evidence="7 8" id="KW-0472">Membrane</keyword>
<feature type="transmembrane region" description="Helical" evidence="8">
    <location>
        <begin position="195"/>
        <end position="215"/>
    </location>
</feature>
<feature type="transmembrane region" description="Helical" evidence="8">
    <location>
        <begin position="133"/>
        <end position="152"/>
    </location>
</feature>
<dbReference type="PANTHER" id="PTHR33908:SF11">
    <property type="entry name" value="MEMBRANE PROTEIN"/>
    <property type="match status" value="1"/>
</dbReference>
<proteinExistence type="predicted"/>
<name>A0A4U3MP69_9ACTN</name>
<evidence type="ECO:0000256" key="5">
    <source>
        <dbReference type="ARBA" id="ARBA00022692"/>
    </source>
</evidence>
<dbReference type="AlphaFoldDB" id="A0A4U3MP69"/>
<organism evidence="9 10">
    <name type="scientific">Herbidospora galbida</name>
    <dbReference type="NCBI Taxonomy" id="2575442"/>
    <lineage>
        <taxon>Bacteria</taxon>
        <taxon>Bacillati</taxon>
        <taxon>Actinomycetota</taxon>
        <taxon>Actinomycetes</taxon>
        <taxon>Streptosporangiales</taxon>
        <taxon>Streptosporangiaceae</taxon>
        <taxon>Herbidospora</taxon>
    </lineage>
</organism>
<feature type="transmembrane region" description="Helical" evidence="8">
    <location>
        <begin position="108"/>
        <end position="127"/>
    </location>
</feature>
<comment type="subcellular location">
    <subcellularLocation>
        <location evidence="1">Cell membrane</location>
        <topology evidence="1">Multi-pass membrane protein</topology>
    </subcellularLocation>
</comment>
<evidence type="ECO:0000256" key="7">
    <source>
        <dbReference type="ARBA" id="ARBA00023136"/>
    </source>
</evidence>
<keyword evidence="2" id="KW-1003">Cell membrane</keyword>
<protein>
    <recommendedName>
        <fullName evidence="11">Phospholipid carrier-dependent glycosyltransferase</fullName>
    </recommendedName>
</protein>
<evidence type="ECO:0008006" key="11">
    <source>
        <dbReference type="Google" id="ProtNLM"/>
    </source>
</evidence>
<feature type="transmembrane region" description="Helical" evidence="8">
    <location>
        <begin position="380"/>
        <end position="400"/>
    </location>
</feature>
<accession>A0A4U3MP69</accession>
<evidence type="ECO:0000256" key="6">
    <source>
        <dbReference type="ARBA" id="ARBA00022989"/>
    </source>
</evidence>
<dbReference type="GO" id="GO:0005886">
    <property type="term" value="C:plasma membrane"/>
    <property type="evidence" value="ECO:0007669"/>
    <property type="project" value="UniProtKB-SubCell"/>
</dbReference>
<dbReference type="GO" id="GO:0009103">
    <property type="term" value="P:lipopolysaccharide biosynthetic process"/>
    <property type="evidence" value="ECO:0007669"/>
    <property type="project" value="UniProtKB-ARBA"/>
</dbReference>
<feature type="transmembrane region" description="Helical" evidence="8">
    <location>
        <begin position="430"/>
        <end position="448"/>
    </location>
</feature>
<dbReference type="OrthoDB" id="3212150at2"/>
<evidence type="ECO:0000256" key="1">
    <source>
        <dbReference type="ARBA" id="ARBA00004651"/>
    </source>
</evidence>
<evidence type="ECO:0000256" key="8">
    <source>
        <dbReference type="SAM" id="Phobius"/>
    </source>
</evidence>
<sequence length="473" mass="51851">MSTGKAVDIISAGKFIRTHWLFVALLVSGIVIRVITSLGYCPALWFWADSFSYLSSALDLRPLESRPSGYSLFLAPFRSVVALVTVQHLLGLGIAACLYAVLRRRTFLPAWAAALATAPVLLDAYQIQLEHLVMADLLFTFLVVGGVTLLLLNPRSWTMVITAFLLLAFSAMTRTLGLPLIGVAAVWLLIARAGWRRVLAGAGAAGVAVAGYAFWYNAAYGSYGLGSSSVWLWSRTMTFADCGRMDPPENLKVLCPDIGPRLAAPAYIWDPQSPIMKTGKQRDEMASEFSMLALRSQPLDFLTTGLGDAMWAFRWDRVVYPSPGTQSAYQFPESVKPLTDKLASAGRSAPELMIQYQGSRADTQVVEPFASWTRAYQRHVYLRGPLLGAIFVCTFLVMIIRFRAATLLPLGFALTLLLLPPLVAAFDHRYVVPVVPFACLAAACAVGWRSPASNVQRDQDRKERVPARRAAHA</sequence>
<dbReference type="GO" id="GO:0016763">
    <property type="term" value="F:pentosyltransferase activity"/>
    <property type="evidence" value="ECO:0007669"/>
    <property type="project" value="TreeGrafter"/>
</dbReference>
<comment type="caution">
    <text evidence="9">The sequence shown here is derived from an EMBL/GenBank/DDBJ whole genome shotgun (WGS) entry which is preliminary data.</text>
</comment>
<gene>
    <name evidence="9" type="ORF">FDA94_06425</name>
</gene>
<dbReference type="EMBL" id="SZQA01000004">
    <property type="protein sequence ID" value="TKK90057.1"/>
    <property type="molecule type" value="Genomic_DNA"/>
</dbReference>
<feature type="transmembrane region" description="Helical" evidence="8">
    <location>
        <begin position="20"/>
        <end position="48"/>
    </location>
</feature>
<evidence type="ECO:0000313" key="9">
    <source>
        <dbReference type="EMBL" id="TKK90057.1"/>
    </source>
</evidence>
<reference evidence="9 10" key="1">
    <citation type="submission" date="2019-04" db="EMBL/GenBank/DDBJ databases">
        <title>Herbidospora sp. NEAU-GS14.nov., a novel actinomycete isolated from soil.</title>
        <authorList>
            <person name="Han L."/>
        </authorList>
    </citation>
    <scope>NUCLEOTIDE SEQUENCE [LARGE SCALE GENOMIC DNA]</scope>
    <source>
        <strain evidence="9 10">NEAU-GS14</strain>
    </source>
</reference>
<evidence type="ECO:0000256" key="2">
    <source>
        <dbReference type="ARBA" id="ARBA00022475"/>
    </source>
</evidence>
<keyword evidence="3" id="KW-0328">Glycosyltransferase</keyword>
<evidence type="ECO:0000313" key="10">
    <source>
        <dbReference type="Proteomes" id="UP000308705"/>
    </source>
</evidence>
<dbReference type="PANTHER" id="PTHR33908">
    <property type="entry name" value="MANNOSYLTRANSFERASE YKCB-RELATED"/>
    <property type="match status" value="1"/>
</dbReference>
<feature type="transmembrane region" description="Helical" evidence="8">
    <location>
        <begin position="164"/>
        <end position="189"/>
    </location>
</feature>
<feature type="transmembrane region" description="Helical" evidence="8">
    <location>
        <begin position="80"/>
        <end position="101"/>
    </location>
</feature>
<evidence type="ECO:0000256" key="4">
    <source>
        <dbReference type="ARBA" id="ARBA00022679"/>
    </source>
</evidence>
<dbReference type="InterPro" id="IPR050297">
    <property type="entry name" value="LipidA_mod_glycosyltrf_83"/>
</dbReference>
<dbReference type="RefSeq" id="WP_137246103.1">
    <property type="nucleotide sequence ID" value="NZ_SZQA01000004.1"/>
</dbReference>
<evidence type="ECO:0000256" key="3">
    <source>
        <dbReference type="ARBA" id="ARBA00022676"/>
    </source>
</evidence>
<keyword evidence="4" id="KW-0808">Transferase</keyword>